<feature type="region of interest" description="Disordered" evidence="1">
    <location>
        <begin position="368"/>
        <end position="397"/>
    </location>
</feature>
<name>A0A1R2CK37_9CILI</name>
<evidence type="ECO:0000313" key="2">
    <source>
        <dbReference type="EMBL" id="OMJ89402.1"/>
    </source>
</evidence>
<feature type="compositionally biased region" description="Polar residues" evidence="1">
    <location>
        <begin position="690"/>
        <end position="702"/>
    </location>
</feature>
<organism evidence="2 3">
    <name type="scientific">Stentor coeruleus</name>
    <dbReference type="NCBI Taxonomy" id="5963"/>
    <lineage>
        <taxon>Eukaryota</taxon>
        <taxon>Sar</taxon>
        <taxon>Alveolata</taxon>
        <taxon>Ciliophora</taxon>
        <taxon>Postciliodesmatophora</taxon>
        <taxon>Heterotrichea</taxon>
        <taxon>Heterotrichida</taxon>
        <taxon>Stentoridae</taxon>
        <taxon>Stentor</taxon>
    </lineage>
</organism>
<proteinExistence type="predicted"/>
<dbReference type="Proteomes" id="UP000187209">
    <property type="component" value="Unassembled WGS sequence"/>
</dbReference>
<keyword evidence="3" id="KW-1185">Reference proteome</keyword>
<dbReference type="EMBL" id="MPUH01000127">
    <property type="protein sequence ID" value="OMJ89402.1"/>
    <property type="molecule type" value="Genomic_DNA"/>
</dbReference>
<feature type="compositionally biased region" description="Polar residues" evidence="1">
    <location>
        <begin position="377"/>
        <end position="397"/>
    </location>
</feature>
<accession>A0A1R2CK37</accession>
<feature type="compositionally biased region" description="Acidic residues" evidence="1">
    <location>
        <begin position="787"/>
        <end position="798"/>
    </location>
</feature>
<feature type="compositionally biased region" description="Basic and acidic residues" evidence="1">
    <location>
        <begin position="529"/>
        <end position="545"/>
    </location>
</feature>
<feature type="compositionally biased region" description="Polar residues" evidence="1">
    <location>
        <begin position="634"/>
        <end position="646"/>
    </location>
</feature>
<feature type="region of interest" description="Disordered" evidence="1">
    <location>
        <begin position="489"/>
        <end position="557"/>
    </location>
</feature>
<feature type="compositionally biased region" description="Basic residues" evidence="1">
    <location>
        <begin position="761"/>
        <end position="772"/>
    </location>
</feature>
<comment type="caution">
    <text evidence="2">The sequence shown here is derived from an EMBL/GenBank/DDBJ whole genome shotgun (WGS) entry which is preliminary data.</text>
</comment>
<evidence type="ECO:0000313" key="3">
    <source>
        <dbReference type="Proteomes" id="UP000187209"/>
    </source>
</evidence>
<feature type="compositionally biased region" description="Basic and acidic residues" evidence="1">
    <location>
        <begin position="659"/>
        <end position="689"/>
    </location>
</feature>
<gene>
    <name evidence="2" type="ORF">SteCoe_8509</name>
</gene>
<protein>
    <submittedName>
        <fullName evidence="2">Uncharacterized protein</fullName>
    </submittedName>
</protein>
<evidence type="ECO:0000256" key="1">
    <source>
        <dbReference type="SAM" id="MobiDB-lite"/>
    </source>
</evidence>
<feature type="region of interest" description="Disordered" evidence="1">
    <location>
        <begin position="589"/>
        <end position="809"/>
    </location>
</feature>
<sequence>MKKRYLIKEIPGWRPQSEDLRQNFVVESKMPALLQSRSDYNKNLVYPHWNIKTERNNSPIILKKSKKYQLLTSVKIRQEELQFEMKNEYEKILGKNILTGSITTKESIPTLQKSQFSSKTPSLSTSKQYKSNTFNQNKLSKGLSYKSIDIGVNKKSFPNRNTINHIDKPGMRSQGLQVVEPLKYEIATNAMSTSPSGLVSVLNSTKKEGQSGTGSKEILTNEAFSVRCSSENSLSDRIIEKKLNKIPHKKILVPSLDLSAAVAQLKCLDKVPIGSSECSFITKTDKDTEKYENSSGQNSEKIDDYYFSLSRADKEYGEKSTNMTYSKSQKYKSIDSDIITPPNVYIRKSQHFIIPNNKDKSYRKMVTSKAYKEPESLPSSKQLSKNPSLDVSPLTSPRVTEKQIIKEHEKIKNKELNDKNIKTQISLKDIGKFQDPDDPKLSMLIRSKSDLKFTGLGKTKNKNYEDSEVIPYDEIPAYNEIIKKNEPKGIKKENTKKGKKIKKAVSKESVLTSKESKEFIRKLTMNSEINDKYQDDELDNEENKKEKKSKKKSNKNIIARKSIVIKKALEEDPQALKMTKEEIAEKKMEEYKEQALTGHNRNSSLDIIPERTREKNRKNAVKQTKQASDHDSLLSKQQSNITNESLPKNPEDQIASEDDQSKELESPRHPQHDIKPHKSKKPENQDLQKRQSSMNFKVTINNKEVPLGKDIESPDPRPKITKKMSSAELSLKLSPAQKTEDIEGITSRLSTMRKVNQPKRLSIKNKSPKKKSSVTNTPLLLSKNPSEESESSEEDDENTNSPSPQMLNKKNTSVLYELNHLEMIKQMMQNMKKKQEKTNLSEIAAKLAENEEVEEIQFLEDSDIGSESYEDVDITKELADLMSSKNFSLNKFTFSSQITFRFAQKYEMNPNIDVNDIEINEYNMDYDAFDCYIQKKRFMSNGNFNIMDYKPVGERNLEQLDTEELLPIDVHRKRIKAFEKIRKRDRIIATRGDVVRIGGKPVLTFSGMPIRKFKNCELKKTISDKEIIKSGGSCNVRDDCHLSERVYCRIKNEDDLEALSKQKPSTANNLNSLASNFKLFEQVYNK</sequence>
<feature type="compositionally biased region" description="Basic and acidic residues" evidence="1">
    <location>
        <begin position="706"/>
        <end position="718"/>
    </location>
</feature>
<reference evidence="2 3" key="1">
    <citation type="submission" date="2016-11" db="EMBL/GenBank/DDBJ databases">
        <title>The macronuclear genome of Stentor coeruleus: a giant cell with tiny introns.</title>
        <authorList>
            <person name="Slabodnick M."/>
            <person name="Ruby J.G."/>
            <person name="Reiff S.B."/>
            <person name="Swart E.C."/>
            <person name="Gosai S."/>
            <person name="Prabakaran S."/>
            <person name="Witkowska E."/>
            <person name="Larue G.E."/>
            <person name="Fisher S."/>
            <person name="Freeman R.M."/>
            <person name="Gunawardena J."/>
            <person name="Chu W."/>
            <person name="Stover N.A."/>
            <person name="Gregory B.D."/>
            <person name="Nowacki M."/>
            <person name="Derisi J."/>
            <person name="Roy S.W."/>
            <person name="Marshall W.F."/>
            <person name="Sood P."/>
        </authorList>
    </citation>
    <scope>NUCLEOTIDE SEQUENCE [LARGE SCALE GENOMIC DNA]</scope>
    <source>
        <strain evidence="2">WM001</strain>
    </source>
</reference>
<dbReference type="AlphaFoldDB" id="A0A1R2CK37"/>